<feature type="transmembrane region" description="Helical" evidence="7">
    <location>
        <begin position="12"/>
        <end position="34"/>
    </location>
</feature>
<reference evidence="9 10" key="1">
    <citation type="submission" date="2018-11" db="EMBL/GenBank/DDBJ databases">
        <title>Sequencing the genomes of 1000 actinobacteria strains.</title>
        <authorList>
            <person name="Klenk H.-P."/>
        </authorList>
    </citation>
    <scope>NUCLEOTIDE SEQUENCE [LARGE SCALE GENOMIC DNA]</scope>
    <source>
        <strain evidence="9 10">DSM 11294</strain>
    </source>
</reference>
<keyword evidence="6 7" id="KW-0472">Membrane</keyword>
<comment type="similarity">
    <text evidence="7">Belongs to the binding-protein-dependent transport system permease family.</text>
</comment>
<dbReference type="OrthoDB" id="9805974at2"/>
<comment type="caution">
    <text evidence="9">The sequence shown here is derived from an EMBL/GenBank/DDBJ whole genome shotgun (WGS) entry which is preliminary data.</text>
</comment>
<dbReference type="GO" id="GO:0005886">
    <property type="term" value="C:plasma membrane"/>
    <property type="evidence" value="ECO:0007669"/>
    <property type="project" value="UniProtKB-SubCell"/>
</dbReference>
<keyword evidence="5 7" id="KW-1133">Transmembrane helix</keyword>
<evidence type="ECO:0000256" key="2">
    <source>
        <dbReference type="ARBA" id="ARBA00022448"/>
    </source>
</evidence>
<dbReference type="CDD" id="cd06261">
    <property type="entry name" value="TM_PBP2"/>
    <property type="match status" value="1"/>
</dbReference>
<feature type="transmembrane region" description="Helical" evidence="7">
    <location>
        <begin position="201"/>
        <end position="222"/>
    </location>
</feature>
<protein>
    <submittedName>
        <fullName evidence="9">Carbohydrate ABC transporter membrane protein 1 (CUT1 family)</fullName>
    </submittedName>
</protein>
<dbReference type="InterPro" id="IPR000515">
    <property type="entry name" value="MetI-like"/>
</dbReference>
<keyword evidence="2 7" id="KW-0813">Transport</keyword>
<organism evidence="9 10">
    <name type="scientific">Bogoriella caseilytica</name>
    <dbReference type="NCBI Taxonomy" id="56055"/>
    <lineage>
        <taxon>Bacteria</taxon>
        <taxon>Bacillati</taxon>
        <taxon>Actinomycetota</taxon>
        <taxon>Actinomycetes</taxon>
        <taxon>Micrococcales</taxon>
        <taxon>Bogoriellaceae</taxon>
        <taxon>Bogoriella</taxon>
    </lineage>
</organism>
<evidence type="ECO:0000313" key="9">
    <source>
        <dbReference type="EMBL" id="ROR72407.1"/>
    </source>
</evidence>
<dbReference type="AlphaFoldDB" id="A0A3N2BAX5"/>
<dbReference type="PANTHER" id="PTHR30193:SF37">
    <property type="entry name" value="INNER MEMBRANE ABC TRANSPORTER PERMEASE PROTEIN YCJO"/>
    <property type="match status" value="1"/>
</dbReference>
<evidence type="ECO:0000256" key="4">
    <source>
        <dbReference type="ARBA" id="ARBA00022692"/>
    </source>
</evidence>
<sequence length="293" mass="32036">MKSVLGDKKTILILLLPAMLLYTLVKLVPVLWSLGLSFFQGDLRGFTFVGLANFSKALEDAELHQAILFTLQYSLVVTAGQILLGYLFALFYVFVLRRSSAFVRALVFFPTVLPSVAVALLFQRFFEVAPQTGPVNSIFNAIGLPSIDWFGAPNTSFVVLVVVALWSSVGFFALLMYAGLVDIPEELLESARIDGANGLQLIRRIVLPLSLPVLLSATIFSFNVTLKVFDTIYALTGGGPGTSTQPLTLYMFKTTFTFQDYGYGATIALVLTLICLCVSLLIFGSARKDRTKA</sequence>
<feature type="transmembrane region" description="Helical" evidence="7">
    <location>
        <begin position="73"/>
        <end position="95"/>
    </location>
</feature>
<dbReference type="Proteomes" id="UP000280668">
    <property type="component" value="Unassembled WGS sequence"/>
</dbReference>
<dbReference type="Gene3D" id="1.10.3720.10">
    <property type="entry name" value="MetI-like"/>
    <property type="match status" value="1"/>
</dbReference>
<keyword evidence="10" id="KW-1185">Reference proteome</keyword>
<evidence type="ECO:0000256" key="1">
    <source>
        <dbReference type="ARBA" id="ARBA00004651"/>
    </source>
</evidence>
<dbReference type="InterPro" id="IPR051393">
    <property type="entry name" value="ABC_transporter_permease"/>
</dbReference>
<feature type="transmembrane region" description="Helical" evidence="7">
    <location>
        <begin position="157"/>
        <end position="180"/>
    </location>
</feature>
<evidence type="ECO:0000259" key="8">
    <source>
        <dbReference type="PROSITE" id="PS50928"/>
    </source>
</evidence>
<accession>A0A3N2BAX5</accession>
<dbReference type="SUPFAM" id="SSF161098">
    <property type="entry name" value="MetI-like"/>
    <property type="match status" value="1"/>
</dbReference>
<evidence type="ECO:0000256" key="5">
    <source>
        <dbReference type="ARBA" id="ARBA00022989"/>
    </source>
</evidence>
<keyword evidence="4 7" id="KW-0812">Transmembrane</keyword>
<dbReference type="EMBL" id="RKHK01000001">
    <property type="protein sequence ID" value="ROR72407.1"/>
    <property type="molecule type" value="Genomic_DNA"/>
</dbReference>
<feature type="transmembrane region" description="Helical" evidence="7">
    <location>
        <begin position="261"/>
        <end position="283"/>
    </location>
</feature>
<name>A0A3N2BAX5_9MICO</name>
<dbReference type="RefSeq" id="WP_123302971.1">
    <property type="nucleotide sequence ID" value="NZ_RKHK01000001.1"/>
</dbReference>
<evidence type="ECO:0000256" key="6">
    <source>
        <dbReference type="ARBA" id="ARBA00023136"/>
    </source>
</evidence>
<evidence type="ECO:0000256" key="3">
    <source>
        <dbReference type="ARBA" id="ARBA00022475"/>
    </source>
</evidence>
<proteinExistence type="inferred from homology"/>
<dbReference type="PROSITE" id="PS50928">
    <property type="entry name" value="ABC_TM1"/>
    <property type="match status" value="1"/>
</dbReference>
<feature type="domain" description="ABC transmembrane type-1" evidence="8">
    <location>
        <begin position="67"/>
        <end position="282"/>
    </location>
</feature>
<evidence type="ECO:0000313" key="10">
    <source>
        <dbReference type="Proteomes" id="UP000280668"/>
    </source>
</evidence>
<feature type="transmembrane region" description="Helical" evidence="7">
    <location>
        <begin position="102"/>
        <end position="122"/>
    </location>
</feature>
<dbReference type="Pfam" id="PF00528">
    <property type="entry name" value="BPD_transp_1"/>
    <property type="match status" value="1"/>
</dbReference>
<dbReference type="InterPro" id="IPR035906">
    <property type="entry name" value="MetI-like_sf"/>
</dbReference>
<evidence type="ECO:0000256" key="7">
    <source>
        <dbReference type="RuleBase" id="RU363032"/>
    </source>
</evidence>
<dbReference type="PANTHER" id="PTHR30193">
    <property type="entry name" value="ABC TRANSPORTER PERMEASE PROTEIN"/>
    <property type="match status" value="1"/>
</dbReference>
<keyword evidence="3" id="KW-1003">Cell membrane</keyword>
<comment type="subcellular location">
    <subcellularLocation>
        <location evidence="1 7">Cell membrane</location>
        <topology evidence="1 7">Multi-pass membrane protein</topology>
    </subcellularLocation>
</comment>
<gene>
    <name evidence="9" type="ORF">EDD31_0758</name>
</gene>
<dbReference type="GO" id="GO:0055085">
    <property type="term" value="P:transmembrane transport"/>
    <property type="evidence" value="ECO:0007669"/>
    <property type="project" value="InterPro"/>
</dbReference>